<sequence>MTDMPERYERAPLPGHYGEASQWSVADNSASVQPAASRGMPQIGAPIDPVFGSAQSVPAYGYAGAMGRRTVPAMPGIPAHIVATMPVGLGRRILVHLLDAALIILASNIVQALLGDLVVSSVTTTDPAGEDFVRFLVAVGAAVVILVAIVVGICVTGWSPASALMKVRVMRFSRRGVPGWQQLGKTALEVVCMCFFFAIPYLVVVLATRDSLQRHAIDRLCDLYVVDVRAGRDPLNRRSAAAVLDLM</sequence>
<protein>
    <submittedName>
        <fullName evidence="7">RDD family protein</fullName>
    </submittedName>
</protein>
<feature type="transmembrane region" description="Helical" evidence="5">
    <location>
        <begin position="135"/>
        <end position="165"/>
    </location>
</feature>
<keyword evidence="3 5" id="KW-1133">Transmembrane helix</keyword>
<keyword evidence="4 5" id="KW-0472">Membrane</keyword>
<name>A0A8I0KVY2_9ACTO</name>
<accession>A0A8I0KVY2</accession>
<dbReference type="InterPro" id="IPR010432">
    <property type="entry name" value="RDD"/>
</dbReference>
<reference evidence="7 8" key="1">
    <citation type="submission" date="2020-08" db="EMBL/GenBank/DDBJ databases">
        <title>Winkia gen. nov., sp. nov., isolated from faeces of the Anser albifrons in China.</title>
        <authorList>
            <person name="Liu Q."/>
        </authorList>
    </citation>
    <scope>NUCLEOTIDE SEQUENCE [LARGE SCALE GENOMIC DNA]</scope>
    <source>
        <strain evidence="7 8">C62</strain>
    </source>
</reference>
<keyword evidence="2 5" id="KW-0812">Transmembrane</keyword>
<dbReference type="EMBL" id="JACRUO010000001">
    <property type="protein sequence ID" value="MBD3689424.1"/>
    <property type="molecule type" value="Genomic_DNA"/>
</dbReference>
<dbReference type="GO" id="GO:0016020">
    <property type="term" value="C:membrane"/>
    <property type="evidence" value="ECO:0007669"/>
    <property type="project" value="UniProtKB-SubCell"/>
</dbReference>
<evidence type="ECO:0000313" key="7">
    <source>
        <dbReference type="EMBL" id="MBD3689424.1"/>
    </source>
</evidence>
<dbReference type="AlphaFoldDB" id="A0A8I0KVY2"/>
<dbReference type="Pfam" id="PF06271">
    <property type="entry name" value="RDD"/>
    <property type="match status" value="1"/>
</dbReference>
<evidence type="ECO:0000256" key="3">
    <source>
        <dbReference type="ARBA" id="ARBA00022989"/>
    </source>
</evidence>
<evidence type="ECO:0000313" key="8">
    <source>
        <dbReference type="Proteomes" id="UP000627538"/>
    </source>
</evidence>
<proteinExistence type="predicted"/>
<evidence type="ECO:0000256" key="2">
    <source>
        <dbReference type="ARBA" id="ARBA00022692"/>
    </source>
</evidence>
<comment type="caution">
    <text evidence="7">The sequence shown here is derived from an EMBL/GenBank/DDBJ whole genome shotgun (WGS) entry which is preliminary data.</text>
</comment>
<feature type="domain" description="RDD" evidence="6">
    <location>
        <begin position="87"/>
        <end position="221"/>
    </location>
</feature>
<gene>
    <name evidence="7" type="ORF">H8R10_04160</name>
</gene>
<comment type="subcellular location">
    <subcellularLocation>
        <location evidence="1">Membrane</location>
        <topology evidence="1">Multi-pass membrane protein</topology>
    </subcellularLocation>
</comment>
<evidence type="ECO:0000256" key="4">
    <source>
        <dbReference type="ARBA" id="ARBA00023136"/>
    </source>
</evidence>
<organism evidence="7 8">
    <name type="scientific">Nanchangia anserum</name>
    <dbReference type="NCBI Taxonomy" id="2692125"/>
    <lineage>
        <taxon>Bacteria</taxon>
        <taxon>Bacillati</taxon>
        <taxon>Actinomycetota</taxon>
        <taxon>Actinomycetes</taxon>
        <taxon>Actinomycetales</taxon>
        <taxon>Actinomycetaceae</taxon>
        <taxon>Nanchangia</taxon>
    </lineage>
</organism>
<evidence type="ECO:0000259" key="6">
    <source>
        <dbReference type="Pfam" id="PF06271"/>
    </source>
</evidence>
<feature type="transmembrane region" description="Helical" evidence="5">
    <location>
        <begin position="186"/>
        <end position="207"/>
    </location>
</feature>
<dbReference type="Proteomes" id="UP000627538">
    <property type="component" value="Unassembled WGS sequence"/>
</dbReference>
<keyword evidence="8" id="KW-1185">Reference proteome</keyword>
<evidence type="ECO:0000256" key="5">
    <source>
        <dbReference type="SAM" id="Phobius"/>
    </source>
</evidence>
<feature type="transmembrane region" description="Helical" evidence="5">
    <location>
        <begin position="93"/>
        <end position="115"/>
    </location>
</feature>
<evidence type="ECO:0000256" key="1">
    <source>
        <dbReference type="ARBA" id="ARBA00004141"/>
    </source>
</evidence>